<dbReference type="Gramene" id="GBG61608">
    <property type="protein sequence ID" value="GBG61608"/>
    <property type="gene ID" value="CBR_g22406"/>
</dbReference>
<dbReference type="Proteomes" id="UP000265515">
    <property type="component" value="Unassembled WGS sequence"/>
</dbReference>
<keyword evidence="4" id="KW-1185">Reference proteome</keyword>
<protein>
    <recommendedName>
        <fullName evidence="5">Agmatine deiminase</fullName>
    </recommendedName>
</protein>
<organism evidence="3 4">
    <name type="scientific">Chara braunii</name>
    <name type="common">Braun's stonewort</name>
    <dbReference type="NCBI Taxonomy" id="69332"/>
    <lineage>
        <taxon>Eukaryota</taxon>
        <taxon>Viridiplantae</taxon>
        <taxon>Streptophyta</taxon>
        <taxon>Charophyceae</taxon>
        <taxon>Charales</taxon>
        <taxon>Characeae</taxon>
        <taxon>Chara</taxon>
    </lineage>
</organism>
<dbReference type="HAMAP" id="MF_01841">
    <property type="entry name" value="Agmatine_deimin"/>
    <property type="match status" value="1"/>
</dbReference>
<sequence length="458" mass="49469">MQERSRQSFATEEETDMEAGSGADGIEKREYNVGEEEGLACCISGERSEKSRNGTDSSGRRAEDLPWVGATPSALGYRMPAEWEPHDGCWMGWPERPDNWRNNAAPAQAAFAAVAAAISQFEPVTVCASASQWSRAREMLPRHIRVLELSCNDSWFRDMGAMFVVKDNGGGEGGGGGGGGGGGVGTGKTRREIAGIDWNFNAWGGLYRDFSLDVLVAGKMLEVERILRFVNDMVLEGGSVHVDGEGTLITTEECLLNKNRNASMTREEIEGQLKAYLGVQKIIWLPRGLHGDVQTNGHVDNLACFARPGVVLLSWTDDVDDPQHAISVEALSVLSQSTDAKGRQLAVIKLHVPGPLHVTQDELQGLEAPTDDLDLSELFSADGRLAGSYVNFYVANGAIIAPSFGVPQDAAAEQVLKRAFPDRKVVMVPGREILLGGGNIHCITQQQPAACRQLVVHT</sequence>
<dbReference type="PANTHER" id="PTHR31377:SF2">
    <property type="entry name" value="AGMATINE DEIMINASE"/>
    <property type="match status" value="1"/>
</dbReference>
<dbReference type="GO" id="GO:0005783">
    <property type="term" value="C:endoplasmic reticulum"/>
    <property type="evidence" value="ECO:0007669"/>
    <property type="project" value="EnsemblPlants"/>
</dbReference>
<dbReference type="Pfam" id="PF04371">
    <property type="entry name" value="PAD_porph"/>
    <property type="match status" value="1"/>
</dbReference>
<dbReference type="EMBL" id="BFEA01000021">
    <property type="protein sequence ID" value="GBG61608.1"/>
    <property type="molecule type" value="Genomic_DNA"/>
</dbReference>
<reference evidence="3 4" key="1">
    <citation type="journal article" date="2018" name="Cell">
        <title>The Chara Genome: Secondary Complexity and Implications for Plant Terrestrialization.</title>
        <authorList>
            <person name="Nishiyama T."/>
            <person name="Sakayama H."/>
            <person name="Vries J.D."/>
            <person name="Buschmann H."/>
            <person name="Saint-Marcoux D."/>
            <person name="Ullrich K.K."/>
            <person name="Haas F.B."/>
            <person name="Vanderstraeten L."/>
            <person name="Becker D."/>
            <person name="Lang D."/>
            <person name="Vosolsobe S."/>
            <person name="Rombauts S."/>
            <person name="Wilhelmsson P.K.I."/>
            <person name="Janitza P."/>
            <person name="Kern R."/>
            <person name="Heyl A."/>
            <person name="Rumpler F."/>
            <person name="Villalobos L.I.A.C."/>
            <person name="Clay J.M."/>
            <person name="Skokan R."/>
            <person name="Toyoda A."/>
            <person name="Suzuki Y."/>
            <person name="Kagoshima H."/>
            <person name="Schijlen E."/>
            <person name="Tajeshwar N."/>
            <person name="Catarino B."/>
            <person name="Hetherington A.J."/>
            <person name="Saltykova A."/>
            <person name="Bonnot C."/>
            <person name="Breuninger H."/>
            <person name="Symeonidi A."/>
            <person name="Radhakrishnan G.V."/>
            <person name="Van Nieuwerburgh F."/>
            <person name="Deforce D."/>
            <person name="Chang C."/>
            <person name="Karol K.G."/>
            <person name="Hedrich R."/>
            <person name="Ulvskov P."/>
            <person name="Glockner G."/>
            <person name="Delwiche C.F."/>
            <person name="Petrasek J."/>
            <person name="Van de Peer Y."/>
            <person name="Friml J."/>
            <person name="Beilby M."/>
            <person name="Dolan L."/>
            <person name="Kohara Y."/>
            <person name="Sugano S."/>
            <person name="Fujiyama A."/>
            <person name="Delaux P.-M."/>
            <person name="Quint M."/>
            <person name="TheiBen G."/>
            <person name="Hagemann M."/>
            <person name="Harholt J."/>
            <person name="Dunand C."/>
            <person name="Zachgo S."/>
            <person name="Langdale J."/>
            <person name="Maumus F."/>
            <person name="Straeten D.V.D."/>
            <person name="Gould S.B."/>
            <person name="Rensing S.A."/>
        </authorList>
    </citation>
    <scope>NUCLEOTIDE SEQUENCE [LARGE SCALE GENOMIC DNA]</scope>
    <source>
        <strain evidence="3 4">S276</strain>
    </source>
</reference>
<dbReference type="PANTHER" id="PTHR31377">
    <property type="entry name" value="AGMATINE DEIMINASE-RELATED"/>
    <property type="match status" value="1"/>
</dbReference>
<dbReference type="OrthoDB" id="544103at2759"/>
<dbReference type="Gene3D" id="3.75.10.10">
    <property type="entry name" value="L-arginine/glycine Amidinotransferase, Chain A"/>
    <property type="match status" value="1"/>
</dbReference>
<dbReference type="GO" id="GO:0009446">
    <property type="term" value="P:putrescine biosynthetic process"/>
    <property type="evidence" value="ECO:0007669"/>
    <property type="project" value="InterPro"/>
</dbReference>
<evidence type="ECO:0000313" key="4">
    <source>
        <dbReference type="Proteomes" id="UP000265515"/>
    </source>
</evidence>
<evidence type="ECO:0000313" key="3">
    <source>
        <dbReference type="EMBL" id="GBG61608.1"/>
    </source>
</evidence>
<evidence type="ECO:0000256" key="1">
    <source>
        <dbReference type="ARBA" id="ARBA00022801"/>
    </source>
</evidence>
<proteinExistence type="inferred from homology"/>
<dbReference type="GO" id="GO:0004668">
    <property type="term" value="F:protein-arginine deiminase activity"/>
    <property type="evidence" value="ECO:0007669"/>
    <property type="project" value="InterPro"/>
</dbReference>
<keyword evidence="1" id="KW-0378">Hydrolase</keyword>
<comment type="caution">
    <text evidence="3">The sequence shown here is derived from an EMBL/GenBank/DDBJ whole genome shotgun (WGS) entry which is preliminary data.</text>
</comment>
<dbReference type="STRING" id="69332.A0A388JUY3"/>
<dbReference type="SUPFAM" id="SSF55909">
    <property type="entry name" value="Pentein"/>
    <property type="match status" value="1"/>
</dbReference>
<dbReference type="OMA" id="IGVDCNT"/>
<gene>
    <name evidence="3" type="ORF">CBR_g22406</name>
</gene>
<dbReference type="InterPro" id="IPR007466">
    <property type="entry name" value="Peptidyl-Arg-deiminase_porph"/>
</dbReference>
<feature type="region of interest" description="Disordered" evidence="2">
    <location>
        <begin position="1"/>
        <end position="65"/>
    </location>
</feature>
<evidence type="ECO:0008006" key="5">
    <source>
        <dbReference type="Google" id="ProtNLM"/>
    </source>
</evidence>
<dbReference type="GO" id="GO:0047632">
    <property type="term" value="F:agmatine deiminase activity"/>
    <property type="evidence" value="ECO:0007669"/>
    <property type="project" value="EnsemblPlants"/>
</dbReference>
<evidence type="ECO:0000256" key="2">
    <source>
        <dbReference type="SAM" id="MobiDB-lite"/>
    </source>
</evidence>
<dbReference type="AlphaFoldDB" id="A0A388JUY3"/>
<feature type="compositionally biased region" description="Basic and acidic residues" evidence="2">
    <location>
        <begin position="46"/>
        <end position="64"/>
    </location>
</feature>
<accession>A0A388JUY3</accession>
<dbReference type="NCBIfam" id="TIGR03380">
    <property type="entry name" value="agmatine_aguA"/>
    <property type="match status" value="1"/>
</dbReference>
<dbReference type="InterPro" id="IPR017754">
    <property type="entry name" value="Agmatine_deiminase"/>
</dbReference>
<name>A0A388JUY3_CHABU</name>